<comment type="caution">
    <text evidence="1">The sequence shown here is derived from an EMBL/GenBank/DDBJ whole genome shotgun (WGS) entry which is preliminary data.</text>
</comment>
<dbReference type="AlphaFoldDB" id="A0A8T0PWH0"/>
<dbReference type="Proteomes" id="UP000823388">
    <property type="component" value="Chromosome 7N"/>
</dbReference>
<proteinExistence type="predicted"/>
<reference evidence="1" key="1">
    <citation type="submission" date="2020-05" db="EMBL/GenBank/DDBJ databases">
        <title>WGS assembly of Panicum virgatum.</title>
        <authorList>
            <person name="Lovell J.T."/>
            <person name="Jenkins J."/>
            <person name="Shu S."/>
            <person name="Juenger T.E."/>
            <person name="Schmutz J."/>
        </authorList>
    </citation>
    <scope>NUCLEOTIDE SEQUENCE</scope>
    <source>
        <strain evidence="1">AP13</strain>
    </source>
</reference>
<gene>
    <name evidence="1" type="ORF">PVAP13_7NG238617</name>
</gene>
<accession>A0A8T0PWH0</accession>
<feature type="non-terminal residue" evidence="1">
    <location>
        <position position="222"/>
    </location>
</feature>
<evidence type="ECO:0000313" key="1">
    <source>
        <dbReference type="EMBL" id="KAG2566841.1"/>
    </source>
</evidence>
<feature type="non-terminal residue" evidence="1">
    <location>
        <position position="1"/>
    </location>
</feature>
<dbReference type="EMBL" id="CM029050">
    <property type="protein sequence ID" value="KAG2566841.1"/>
    <property type="molecule type" value="Genomic_DNA"/>
</dbReference>
<protein>
    <submittedName>
        <fullName evidence="1">Uncharacterized protein</fullName>
    </submittedName>
</protein>
<name>A0A8T0PWH0_PANVG</name>
<sequence length="222" mass="25709">FDSSFNLEIKLLGNRRNCRKDVKCFSFDMVVDSDRTNFKDLVESLVEKYPLGYMESAHIQYYDAALKTFPEINSNHELMYMFSKHRKRRVIIMFITYRGSSDPFVPVTKWDFNDNFRTKNTIELDEGPHFRNPKAHKEHVGVEEEAMYLENKGNEQANGADSEHSDDSEHGDDIWLLSDWLFLSMQSKISLSSILLKVDLGGTGYIVQGESWTHVHGGCMHL</sequence>
<keyword evidence="2" id="KW-1185">Reference proteome</keyword>
<evidence type="ECO:0000313" key="2">
    <source>
        <dbReference type="Proteomes" id="UP000823388"/>
    </source>
</evidence>
<organism evidence="1 2">
    <name type="scientific">Panicum virgatum</name>
    <name type="common">Blackwell switchgrass</name>
    <dbReference type="NCBI Taxonomy" id="38727"/>
    <lineage>
        <taxon>Eukaryota</taxon>
        <taxon>Viridiplantae</taxon>
        <taxon>Streptophyta</taxon>
        <taxon>Embryophyta</taxon>
        <taxon>Tracheophyta</taxon>
        <taxon>Spermatophyta</taxon>
        <taxon>Magnoliopsida</taxon>
        <taxon>Liliopsida</taxon>
        <taxon>Poales</taxon>
        <taxon>Poaceae</taxon>
        <taxon>PACMAD clade</taxon>
        <taxon>Panicoideae</taxon>
        <taxon>Panicodae</taxon>
        <taxon>Paniceae</taxon>
        <taxon>Panicinae</taxon>
        <taxon>Panicum</taxon>
        <taxon>Panicum sect. Hiantes</taxon>
    </lineage>
</organism>